<organism evidence="5 6">
    <name type="scientific">Cyclocybe aegerita</name>
    <name type="common">Black poplar mushroom</name>
    <name type="synonym">Agrocybe aegerita</name>
    <dbReference type="NCBI Taxonomy" id="1973307"/>
    <lineage>
        <taxon>Eukaryota</taxon>
        <taxon>Fungi</taxon>
        <taxon>Dikarya</taxon>
        <taxon>Basidiomycota</taxon>
        <taxon>Agaricomycotina</taxon>
        <taxon>Agaricomycetes</taxon>
        <taxon>Agaricomycetidae</taxon>
        <taxon>Agaricales</taxon>
        <taxon>Agaricineae</taxon>
        <taxon>Bolbitiaceae</taxon>
        <taxon>Cyclocybe</taxon>
    </lineage>
</organism>
<dbReference type="PROSITE" id="PS50294">
    <property type="entry name" value="WD_REPEATS_REGION"/>
    <property type="match status" value="4"/>
</dbReference>
<feature type="repeat" description="WD" evidence="3">
    <location>
        <begin position="420"/>
        <end position="443"/>
    </location>
</feature>
<accession>A0A8S0VUS8</accession>
<dbReference type="Gene3D" id="2.130.10.10">
    <property type="entry name" value="YVTN repeat-like/Quinoprotein amine dehydrogenase"/>
    <property type="match status" value="3"/>
</dbReference>
<name>A0A8S0VUS8_CYCAE</name>
<dbReference type="InterPro" id="IPR001680">
    <property type="entry name" value="WD40_rpt"/>
</dbReference>
<dbReference type="InterPro" id="IPR036322">
    <property type="entry name" value="WD40_repeat_dom_sf"/>
</dbReference>
<keyword evidence="6" id="KW-1185">Reference proteome</keyword>
<dbReference type="PROSITE" id="PS00678">
    <property type="entry name" value="WD_REPEATS_1"/>
    <property type="match status" value="4"/>
</dbReference>
<gene>
    <name evidence="5" type="ORF">AAE3_LOCUS13040</name>
</gene>
<dbReference type="PANTHER" id="PTHR19848">
    <property type="entry name" value="WD40 REPEAT PROTEIN"/>
    <property type="match status" value="1"/>
</dbReference>
<dbReference type="SUPFAM" id="SSF50978">
    <property type="entry name" value="WD40 repeat-like"/>
    <property type="match status" value="1"/>
</dbReference>
<dbReference type="InterPro" id="IPR015943">
    <property type="entry name" value="WD40/YVTN_repeat-like_dom_sf"/>
</dbReference>
<dbReference type="Proteomes" id="UP000467700">
    <property type="component" value="Unassembled WGS sequence"/>
</dbReference>
<evidence type="ECO:0000256" key="4">
    <source>
        <dbReference type="SAM" id="MobiDB-lite"/>
    </source>
</evidence>
<dbReference type="Pfam" id="PF00400">
    <property type="entry name" value="WD40"/>
    <property type="match status" value="5"/>
</dbReference>
<reference evidence="5 6" key="1">
    <citation type="submission" date="2020-01" db="EMBL/GenBank/DDBJ databases">
        <authorList>
            <person name="Gupta K D."/>
        </authorList>
    </citation>
    <scope>NUCLEOTIDE SEQUENCE [LARGE SCALE GENOMIC DNA]</scope>
</reference>
<evidence type="ECO:0000256" key="3">
    <source>
        <dbReference type="PROSITE-ProRule" id="PRU00221"/>
    </source>
</evidence>
<dbReference type="InterPro" id="IPR019775">
    <property type="entry name" value="WD40_repeat_CS"/>
</dbReference>
<evidence type="ECO:0000256" key="1">
    <source>
        <dbReference type="ARBA" id="ARBA00022574"/>
    </source>
</evidence>
<feature type="repeat" description="WD" evidence="3">
    <location>
        <begin position="362"/>
        <end position="403"/>
    </location>
</feature>
<evidence type="ECO:0000313" key="5">
    <source>
        <dbReference type="EMBL" id="CAA7270819.1"/>
    </source>
</evidence>
<dbReference type="CDD" id="cd00200">
    <property type="entry name" value="WD40"/>
    <property type="match status" value="1"/>
</dbReference>
<feature type="region of interest" description="Disordered" evidence="4">
    <location>
        <begin position="91"/>
        <end position="121"/>
    </location>
</feature>
<proteinExistence type="predicted"/>
<dbReference type="PROSITE" id="PS50082">
    <property type="entry name" value="WD_REPEATS_2"/>
    <property type="match status" value="5"/>
</dbReference>
<feature type="repeat" description="WD" evidence="3">
    <location>
        <begin position="258"/>
        <end position="293"/>
    </location>
</feature>
<keyword evidence="2" id="KW-0677">Repeat</keyword>
<dbReference type="InterPro" id="IPR020472">
    <property type="entry name" value="WD40_PAC1"/>
</dbReference>
<sequence length="488" mass="54640">MFPYGHVWNDPRKSIKNHIHLHHELASHEQISIVESLTPAWWFLELLPFRRLTFTWDGRKKTTRKPHLGSSRKIHEGQKIHSSLLLAESDSGYGENNSQSDKEASSPGAKPRRKYTPQARLPPFSGVDSFWETLRREGLTGATSCKWLELDLYESTTSIVEQLVNRDAVDAMLGRMRDIAISAEGRKALYTPVVKFLRFAVSFLSRVFEDDESVKRLRLNEIGHLSHLLWECDSKDVEKCNTVRDFVMKFTSPYLHVLGKHRKTVSFVAFSPDGKRMASGSWDHTICIWDAESWTILQGPLEGHTDFNAETGKVVAGPLKGHADVVLSVAFSPDGSYVVSGSADETVRIWGAETGMPVGDPLGGHTNWVISVAFLPDSKRIVSGSEDRSIRTWDAETGNAIIIHRIVSGSDNETIWILEYVASGSYDETIRLWDAKTGKQIGESLRGHTSDVYSVAFSPDGKRLASGSRDSTVRIWDVETWVKVACLS</sequence>
<evidence type="ECO:0000256" key="2">
    <source>
        <dbReference type="ARBA" id="ARBA00022737"/>
    </source>
</evidence>
<dbReference type="PRINTS" id="PR00320">
    <property type="entry name" value="GPROTEINBRPT"/>
</dbReference>
<dbReference type="EMBL" id="CACVBS010000097">
    <property type="protein sequence ID" value="CAA7270819.1"/>
    <property type="molecule type" value="Genomic_DNA"/>
</dbReference>
<feature type="repeat" description="WD" evidence="3">
    <location>
        <begin position="319"/>
        <end position="360"/>
    </location>
</feature>
<feature type="repeat" description="WD" evidence="3">
    <location>
        <begin position="445"/>
        <end position="480"/>
    </location>
</feature>
<evidence type="ECO:0000313" key="6">
    <source>
        <dbReference type="Proteomes" id="UP000467700"/>
    </source>
</evidence>
<keyword evidence="1 3" id="KW-0853">WD repeat</keyword>
<evidence type="ECO:0008006" key="7">
    <source>
        <dbReference type="Google" id="ProtNLM"/>
    </source>
</evidence>
<comment type="caution">
    <text evidence="5">The sequence shown here is derived from an EMBL/GenBank/DDBJ whole genome shotgun (WGS) entry which is preliminary data.</text>
</comment>
<dbReference type="OrthoDB" id="538223at2759"/>
<dbReference type="PANTHER" id="PTHR19848:SF8">
    <property type="entry name" value="F-BOX AND WD REPEAT DOMAIN CONTAINING 7"/>
    <property type="match status" value="1"/>
</dbReference>
<protein>
    <recommendedName>
        <fullName evidence="7">WD40 repeat-like protein</fullName>
    </recommendedName>
</protein>
<dbReference type="SMART" id="SM00320">
    <property type="entry name" value="WD40"/>
    <property type="match status" value="5"/>
</dbReference>
<dbReference type="AlphaFoldDB" id="A0A8S0VUS8"/>